<keyword evidence="10" id="KW-1185">Reference proteome</keyword>
<evidence type="ECO:0000256" key="3">
    <source>
        <dbReference type="ARBA" id="ARBA00022475"/>
    </source>
</evidence>
<reference evidence="9" key="2">
    <citation type="submission" date="2023-05" db="EMBL/GenBank/DDBJ databases">
        <authorList>
            <person name="Fouks B."/>
        </authorList>
    </citation>
    <scope>NUCLEOTIDE SEQUENCE</scope>
    <source>
        <strain evidence="9">Stay&amp;Tobe</strain>
        <tissue evidence="9">Testes</tissue>
    </source>
</reference>
<dbReference type="InterPro" id="IPR002159">
    <property type="entry name" value="CD36_fam"/>
</dbReference>
<dbReference type="Pfam" id="PF01130">
    <property type="entry name" value="CD36"/>
    <property type="match status" value="1"/>
</dbReference>
<comment type="similarity">
    <text evidence="2">Belongs to the CD36 family.</text>
</comment>
<evidence type="ECO:0000256" key="2">
    <source>
        <dbReference type="ARBA" id="ARBA00010532"/>
    </source>
</evidence>
<reference evidence="9" key="1">
    <citation type="journal article" date="2023" name="IScience">
        <title>Live-bearing cockroach genome reveals convergent evolutionary mechanisms linked to viviparity in insects and beyond.</title>
        <authorList>
            <person name="Fouks B."/>
            <person name="Harrison M.C."/>
            <person name="Mikhailova A.A."/>
            <person name="Marchal E."/>
            <person name="English S."/>
            <person name="Carruthers M."/>
            <person name="Jennings E.C."/>
            <person name="Chiamaka E.L."/>
            <person name="Frigard R.A."/>
            <person name="Pippel M."/>
            <person name="Attardo G.M."/>
            <person name="Benoit J.B."/>
            <person name="Bornberg-Bauer E."/>
            <person name="Tobe S.S."/>
        </authorList>
    </citation>
    <scope>NUCLEOTIDE SEQUENCE</scope>
    <source>
        <strain evidence="9">Stay&amp;Tobe</strain>
    </source>
</reference>
<dbReference type="AlphaFoldDB" id="A0AAD8E5X3"/>
<proteinExistence type="inferred from homology"/>
<accession>A0AAD8E5X3</accession>
<dbReference type="GO" id="GO:0005737">
    <property type="term" value="C:cytoplasm"/>
    <property type="evidence" value="ECO:0007669"/>
    <property type="project" value="TreeGrafter"/>
</dbReference>
<dbReference type="Proteomes" id="UP001233999">
    <property type="component" value="Unassembled WGS sequence"/>
</dbReference>
<keyword evidence="4 8" id="KW-0812">Transmembrane</keyword>
<evidence type="ECO:0000313" key="10">
    <source>
        <dbReference type="Proteomes" id="UP001233999"/>
    </source>
</evidence>
<keyword evidence="6 8" id="KW-0472">Membrane</keyword>
<evidence type="ECO:0000256" key="6">
    <source>
        <dbReference type="ARBA" id="ARBA00023136"/>
    </source>
</evidence>
<feature type="non-terminal residue" evidence="9">
    <location>
        <position position="433"/>
    </location>
</feature>
<keyword evidence="7" id="KW-0325">Glycoprotein</keyword>
<keyword evidence="5 8" id="KW-1133">Transmembrane helix</keyword>
<dbReference type="PRINTS" id="PR01609">
    <property type="entry name" value="CD36FAMILY"/>
</dbReference>
<sequence length="433" mass="49415">NLPFLQRLKFTQFGKNQRYIILDMYLFNCTNTEELSRDFVPNFQEVGPYRFLEYQNKVDLRWNDNDTISYRQQRFFHFDEEASVSDMQENITMLNMPPVVASYKARDLGPLASFSLSVSMKILEKSVWVTKSVKEFLFEGYPDPLLTVSSIFSGDETSKVGFFYGRNGSFTFDGYFNMQTGITDLSKIGTLHQWNYANRTYRYDPGCDDVRGYLGHFFPPKITKEPFYFFSTDICKSVKLHFAEEVEVFGIKGYKFLPDDKLMDNGHTDPEKACDCVGDVCMAPGVLNLTGCLDGVPMYGSFPHFLGADSVYLKNTTGLSPDSNRSTFHVILEPTLGIPLELTAHLQYNTMLQRNPKLSLFEDVPDMVFPLFWVKKQVLINEEVAQKIKLILFLPTLGISCGIGSMLLGLIVIFVSLLPLLFKKTNQPPISKN</sequence>
<evidence type="ECO:0000256" key="7">
    <source>
        <dbReference type="ARBA" id="ARBA00023180"/>
    </source>
</evidence>
<evidence type="ECO:0000256" key="4">
    <source>
        <dbReference type="ARBA" id="ARBA00022692"/>
    </source>
</evidence>
<keyword evidence="3" id="KW-1003">Cell membrane</keyword>
<comment type="caution">
    <text evidence="9">The sequence shown here is derived from an EMBL/GenBank/DDBJ whole genome shotgun (WGS) entry which is preliminary data.</text>
</comment>
<dbReference type="GO" id="GO:0005044">
    <property type="term" value="F:scavenger receptor activity"/>
    <property type="evidence" value="ECO:0007669"/>
    <property type="project" value="TreeGrafter"/>
</dbReference>
<gene>
    <name evidence="9" type="ORF">L9F63_005290</name>
</gene>
<name>A0AAD8E5X3_DIPPU</name>
<dbReference type="PANTHER" id="PTHR11923:SF93">
    <property type="entry name" value="GH07959P-RELATED"/>
    <property type="match status" value="1"/>
</dbReference>
<evidence type="ECO:0008006" key="11">
    <source>
        <dbReference type="Google" id="ProtNLM"/>
    </source>
</evidence>
<feature type="transmembrane region" description="Helical" evidence="8">
    <location>
        <begin position="390"/>
        <end position="422"/>
    </location>
</feature>
<feature type="non-terminal residue" evidence="9">
    <location>
        <position position="1"/>
    </location>
</feature>
<comment type="subcellular location">
    <subcellularLocation>
        <location evidence="1">Cell membrane</location>
    </subcellularLocation>
</comment>
<evidence type="ECO:0000313" key="9">
    <source>
        <dbReference type="EMBL" id="KAJ9578470.1"/>
    </source>
</evidence>
<evidence type="ECO:0000256" key="1">
    <source>
        <dbReference type="ARBA" id="ARBA00004236"/>
    </source>
</evidence>
<evidence type="ECO:0000256" key="8">
    <source>
        <dbReference type="SAM" id="Phobius"/>
    </source>
</evidence>
<dbReference type="PANTHER" id="PTHR11923">
    <property type="entry name" value="SCAVENGER RECEPTOR CLASS B TYPE-1 SR-B1"/>
    <property type="match status" value="1"/>
</dbReference>
<dbReference type="EMBL" id="JASPKZ010008876">
    <property type="protein sequence ID" value="KAJ9578470.1"/>
    <property type="molecule type" value="Genomic_DNA"/>
</dbReference>
<protein>
    <recommendedName>
        <fullName evidence="11">Plasma membrane glycoprotein cd36</fullName>
    </recommendedName>
</protein>
<evidence type="ECO:0000256" key="5">
    <source>
        <dbReference type="ARBA" id="ARBA00022989"/>
    </source>
</evidence>
<dbReference type="GO" id="GO:0005886">
    <property type="term" value="C:plasma membrane"/>
    <property type="evidence" value="ECO:0007669"/>
    <property type="project" value="UniProtKB-SubCell"/>
</dbReference>
<organism evidence="9 10">
    <name type="scientific">Diploptera punctata</name>
    <name type="common">Pacific beetle cockroach</name>
    <dbReference type="NCBI Taxonomy" id="6984"/>
    <lineage>
        <taxon>Eukaryota</taxon>
        <taxon>Metazoa</taxon>
        <taxon>Ecdysozoa</taxon>
        <taxon>Arthropoda</taxon>
        <taxon>Hexapoda</taxon>
        <taxon>Insecta</taxon>
        <taxon>Pterygota</taxon>
        <taxon>Neoptera</taxon>
        <taxon>Polyneoptera</taxon>
        <taxon>Dictyoptera</taxon>
        <taxon>Blattodea</taxon>
        <taxon>Blaberoidea</taxon>
        <taxon>Blaberidae</taxon>
        <taxon>Diplopterinae</taxon>
        <taxon>Diploptera</taxon>
    </lineage>
</organism>